<keyword evidence="2" id="KW-1185">Reference proteome</keyword>
<name>U5D2D9_AMBTC</name>
<dbReference type="Gramene" id="ERN16579">
    <property type="protein sequence ID" value="ERN16579"/>
    <property type="gene ID" value="AMTR_s00031p00201440"/>
</dbReference>
<gene>
    <name evidence="1" type="ORF">AMTR_s00031p00201440</name>
</gene>
<proteinExistence type="predicted"/>
<organism evidence="1 2">
    <name type="scientific">Amborella trichopoda</name>
    <dbReference type="NCBI Taxonomy" id="13333"/>
    <lineage>
        <taxon>Eukaryota</taxon>
        <taxon>Viridiplantae</taxon>
        <taxon>Streptophyta</taxon>
        <taxon>Embryophyta</taxon>
        <taxon>Tracheophyta</taxon>
        <taxon>Spermatophyta</taxon>
        <taxon>Magnoliopsida</taxon>
        <taxon>Amborellales</taxon>
        <taxon>Amborellaceae</taxon>
        <taxon>Amborella</taxon>
    </lineage>
</organism>
<dbReference type="HOGENOM" id="CLU_2515653_0_0_1"/>
<reference evidence="2" key="1">
    <citation type="journal article" date="2013" name="Science">
        <title>The Amborella genome and the evolution of flowering plants.</title>
        <authorList>
            <consortium name="Amborella Genome Project"/>
        </authorList>
    </citation>
    <scope>NUCLEOTIDE SEQUENCE [LARGE SCALE GENOMIC DNA]</scope>
</reference>
<evidence type="ECO:0000313" key="1">
    <source>
        <dbReference type="EMBL" id="ERN16579.1"/>
    </source>
</evidence>
<dbReference type="Proteomes" id="UP000017836">
    <property type="component" value="Unassembled WGS sequence"/>
</dbReference>
<dbReference type="EMBL" id="KI392442">
    <property type="protein sequence ID" value="ERN16579.1"/>
    <property type="molecule type" value="Genomic_DNA"/>
</dbReference>
<sequence>MEEMADRWQRWLREIERELEMAERDGWRCVEDGCSREWRRKWRLRDVRSCDVKEVVIGWLSEAAEKKKEWAARGDSGGREGRNCS</sequence>
<dbReference type="AlphaFoldDB" id="U5D2D9"/>
<accession>U5D2D9</accession>
<evidence type="ECO:0000313" key="2">
    <source>
        <dbReference type="Proteomes" id="UP000017836"/>
    </source>
</evidence>
<protein>
    <submittedName>
        <fullName evidence="1">Uncharacterized protein</fullName>
    </submittedName>
</protein>